<organism evidence="2 3">
    <name type="scientific">Microbacterium testaceum</name>
    <name type="common">Aureobacterium testaceum</name>
    <name type="synonym">Brevibacterium testaceum</name>
    <dbReference type="NCBI Taxonomy" id="2033"/>
    <lineage>
        <taxon>Bacteria</taxon>
        <taxon>Bacillati</taxon>
        <taxon>Actinomycetota</taxon>
        <taxon>Actinomycetes</taxon>
        <taxon>Micrococcales</taxon>
        <taxon>Microbacteriaceae</taxon>
        <taxon>Microbacterium</taxon>
    </lineage>
</organism>
<evidence type="ECO:0000259" key="1">
    <source>
        <dbReference type="Pfam" id="PF18495"/>
    </source>
</evidence>
<dbReference type="PATRIC" id="fig|2033.6.peg.280"/>
<feature type="domain" description="Antitoxin VbhA" evidence="1">
    <location>
        <begin position="10"/>
        <end position="54"/>
    </location>
</feature>
<proteinExistence type="predicted"/>
<comment type="caution">
    <text evidence="2">The sequence shown here is derived from an EMBL/GenBank/DDBJ whole genome shotgun (WGS) entry which is preliminary data.</text>
</comment>
<evidence type="ECO:0000313" key="3">
    <source>
        <dbReference type="Proteomes" id="UP000075025"/>
    </source>
</evidence>
<dbReference type="InterPro" id="IPR043038">
    <property type="entry name" value="VbhA_sf"/>
</dbReference>
<dbReference type="EMBL" id="LDRT01000011">
    <property type="protein sequence ID" value="KTR96450.1"/>
    <property type="molecule type" value="Genomic_DNA"/>
</dbReference>
<accession>A0A147F0U3</accession>
<dbReference type="Pfam" id="PF18495">
    <property type="entry name" value="VbhA"/>
    <property type="match status" value="1"/>
</dbReference>
<protein>
    <recommendedName>
        <fullName evidence="1">Antitoxin VbhA domain-containing protein</fullName>
    </recommendedName>
</protein>
<sequence>MAALDSPKARRELVIDTMASWALEDMEPTPEMVKDIALYVEGKISTAEIIAKVKSGGYRD</sequence>
<dbReference type="Gene3D" id="1.10.8.1050">
    <property type="entry name" value="Antitoxin VbhA-like"/>
    <property type="match status" value="1"/>
</dbReference>
<dbReference type="AlphaFoldDB" id="A0A147F0U3"/>
<dbReference type="InterPro" id="IPR041535">
    <property type="entry name" value="VbhA"/>
</dbReference>
<dbReference type="OrthoDB" id="5074402at2"/>
<name>A0A147F0U3_MICTE</name>
<reference evidence="2 3" key="1">
    <citation type="journal article" date="2016" name="Front. Microbiol.">
        <title>Genomic Resource of Rice Seed Associated Bacteria.</title>
        <authorList>
            <person name="Midha S."/>
            <person name="Bansal K."/>
            <person name="Sharma S."/>
            <person name="Kumar N."/>
            <person name="Patil P.P."/>
            <person name="Chaudhry V."/>
            <person name="Patil P.B."/>
        </authorList>
    </citation>
    <scope>NUCLEOTIDE SEQUENCE [LARGE SCALE GENOMIC DNA]</scope>
    <source>
        <strain evidence="2 3">NS220</strain>
    </source>
</reference>
<dbReference type="RefSeq" id="WP_058622479.1">
    <property type="nucleotide sequence ID" value="NZ_LDRT01000011.1"/>
</dbReference>
<dbReference type="CDD" id="cd11586">
    <property type="entry name" value="VbhA_like"/>
    <property type="match status" value="1"/>
</dbReference>
<dbReference type="Proteomes" id="UP000075025">
    <property type="component" value="Unassembled WGS sequence"/>
</dbReference>
<evidence type="ECO:0000313" key="2">
    <source>
        <dbReference type="EMBL" id="KTR96450.1"/>
    </source>
</evidence>
<dbReference type="InterPro" id="IPR033788">
    <property type="entry name" value="VbhA-like"/>
</dbReference>
<gene>
    <name evidence="2" type="ORF">NS220_02230</name>
</gene>